<protein>
    <submittedName>
        <fullName evidence="7">Unannotated protein</fullName>
    </submittedName>
</protein>
<feature type="transmembrane region" description="Helical" evidence="6">
    <location>
        <begin position="12"/>
        <end position="32"/>
    </location>
</feature>
<evidence type="ECO:0000256" key="1">
    <source>
        <dbReference type="ARBA" id="ARBA00004651"/>
    </source>
</evidence>
<feature type="transmembrane region" description="Helical" evidence="6">
    <location>
        <begin position="71"/>
        <end position="89"/>
    </location>
</feature>
<feature type="transmembrane region" description="Helical" evidence="6">
    <location>
        <begin position="121"/>
        <end position="140"/>
    </location>
</feature>
<dbReference type="AlphaFoldDB" id="A0A6J6N9F5"/>
<comment type="subcellular location">
    <subcellularLocation>
        <location evidence="1">Cell membrane</location>
        <topology evidence="1">Multi-pass membrane protein</topology>
    </subcellularLocation>
</comment>
<feature type="transmembrane region" description="Helical" evidence="6">
    <location>
        <begin position="259"/>
        <end position="284"/>
    </location>
</feature>
<dbReference type="GO" id="GO:0015658">
    <property type="term" value="F:branched-chain amino acid transmembrane transporter activity"/>
    <property type="evidence" value="ECO:0007669"/>
    <property type="project" value="InterPro"/>
</dbReference>
<dbReference type="CDD" id="cd06581">
    <property type="entry name" value="TM_PBP1_LivM_like"/>
    <property type="match status" value="1"/>
</dbReference>
<organism evidence="7">
    <name type="scientific">freshwater metagenome</name>
    <dbReference type="NCBI Taxonomy" id="449393"/>
    <lineage>
        <taxon>unclassified sequences</taxon>
        <taxon>metagenomes</taxon>
        <taxon>ecological metagenomes</taxon>
    </lineage>
</organism>
<proteinExistence type="predicted"/>
<dbReference type="GO" id="GO:0005886">
    <property type="term" value="C:plasma membrane"/>
    <property type="evidence" value="ECO:0007669"/>
    <property type="project" value="UniProtKB-SubCell"/>
</dbReference>
<keyword evidence="5 6" id="KW-0472">Membrane</keyword>
<evidence type="ECO:0000256" key="4">
    <source>
        <dbReference type="ARBA" id="ARBA00022989"/>
    </source>
</evidence>
<feature type="transmembrane region" description="Helical" evidence="6">
    <location>
        <begin position="170"/>
        <end position="188"/>
    </location>
</feature>
<evidence type="ECO:0000313" key="7">
    <source>
        <dbReference type="EMBL" id="CAB4682757.1"/>
    </source>
</evidence>
<feature type="transmembrane region" description="Helical" evidence="6">
    <location>
        <begin position="307"/>
        <end position="331"/>
    </location>
</feature>
<feature type="transmembrane region" description="Helical" evidence="6">
    <location>
        <begin position="95"/>
        <end position="114"/>
    </location>
</feature>
<keyword evidence="2" id="KW-1003">Cell membrane</keyword>
<gene>
    <name evidence="7" type="ORF">UFOPK2366_00319</name>
</gene>
<accession>A0A6J6N9F5</accession>
<evidence type="ECO:0000256" key="3">
    <source>
        <dbReference type="ARBA" id="ARBA00022692"/>
    </source>
</evidence>
<dbReference type="EMBL" id="CAEZXM010000038">
    <property type="protein sequence ID" value="CAB4682757.1"/>
    <property type="molecule type" value="Genomic_DNA"/>
</dbReference>
<dbReference type="InterPro" id="IPR001851">
    <property type="entry name" value="ABC_transp_permease"/>
</dbReference>
<dbReference type="PANTHER" id="PTHR30482">
    <property type="entry name" value="HIGH-AFFINITY BRANCHED-CHAIN AMINO ACID TRANSPORT SYSTEM PERMEASE"/>
    <property type="match status" value="1"/>
</dbReference>
<dbReference type="InterPro" id="IPR043428">
    <property type="entry name" value="LivM-like"/>
</dbReference>
<feature type="transmembrane region" description="Helical" evidence="6">
    <location>
        <begin position="38"/>
        <end position="59"/>
    </location>
</feature>
<evidence type="ECO:0000256" key="6">
    <source>
        <dbReference type="SAM" id="Phobius"/>
    </source>
</evidence>
<keyword evidence="3 6" id="KW-0812">Transmembrane</keyword>
<evidence type="ECO:0000256" key="2">
    <source>
        <dbReference type="ARBA" id="ARBA00022475"/>
    </source>
</evidence>
<name>A0A6J6N9F5_9ZZZZ</name>
<dbReference type="PANTHER" id="PTHR30482:SF20">
    <property type="entry name" value="HIGH-AFFINITY BRANCHED-CHAIN AMINO ACID TRANSPORT SYSTEM PERMEASE PROTEIN LIVM"/>
    <property type="match status" value="1"/>
</dbReference>
<keyword evidence="4 6" id="KW-1133">Transmembrane helix</keyword>
<sequence length="362" mass="38288">MAITITESSAKHWALRFVGVATLAGIAIYFASGAAPSTLGKITEACTLAIAAIALNLLLGFNGQISLGHSAFAGLAAFTAGYSVNAWHWNPWLSLLISCAVCFAFGMLVGLPALRLKGSYLALVTLAVAFVWPTVARKFLNQTVKQSTLTGMKLKPPTWTGLANNRADRALFLFWLSIALLIVAYVVVRNIRKSRIGRSLVAVRDNETAAAVMGVNLPVTKTITFGISASLAGLAGWLTAAQLTTLDENSFTILTSIKYLLALILGGAATLAGPVVGAFVYYFVDDLLKTNAPHWDFLPGPLSNGPVASFLLGAVVIAFVFIAPTGFVGLIKSQTRRIAIVVPRPLRHSSVAEASVEESESP</sequence>
<evidence type="ECO:0000256" key="5">
    <source>
        <dbReference type="ARBA" id="ARBA00023136"/>
    </source>
</evidence>
<dbReference type="Pfam" id="PF02653">
    <property type="entry name" value="BPD_transp_2"/>
    <property type="match status" value="1"/>
</dbReference>
<reference evidence="7" key="1">
    <citation type="submission" date="2020-05" db="EMBL/GenBank/DDBJ databases">
        <authorList>
            <person name="Chiriac C."/>
            <person name="Salcher M."/>
            <person name="Ghai R."/>
            <person name="Kavagutti S V."/>
        </authorList>
    </citation>
    <scope>NUCLEOTIDE SEQUENCE</scope>
</reference>